<evidence type="ECO:0000313" key="13">
    <source>
        <dbReference type="Proteomes" id="UP000241769"/>
    </source>
</evidence>
<feature type="region of interest" description="Disordered" evidence="10">
    <location>
        <begin position="113"/>
        <end position="140"/>
    </location>
</feature>
<dbReference type="OrthoDB" id="193931at2759"/>
<feature type="binding site" evidence="8">
    <location>
        <position position="178"/>
    </location>
    <ligand>
        <name>ATP</name>
        <dbReference type="ChEBI" id="CHEBI:30616"/>
    </ligand>
</feature>
<evidence type="ECO:0000256" key="3">
    <source>
        <dbReference type="ARBA" id="ARBA00022741"/>
    </source>
</evidence>
<dbReference type="CDD" id="cd14003">
    <property type="entry name" value="STKc_AMPK-like"/>
    <property type="match status" value="1"/>
</dbReference>
<evidence type="ECO:0000256" key="6">
    <source>
        <dbReference type="ARBA" id="ARBA00047899"/>
    </source>
</evidence>
<dbReference type="GO" id="GO:0035556">
    <property type="term" value="P:intracellular signal transduction"/>
    <property type="evidence" value="ECO:0007669"/>
    <property type="project" value="TreeGrafter"/>
</dbReference>
<dbReference type="SUPFAM" id="SSF56112">
    <property type="entry name" value="Protein kinase-like (PK-like)"/>
    <property type="match status" value="1"/>
</dbReference>
<reference evidence="12 13" key="1">
    <citation type="journal article" date="2018" name="Genome Biol. Evol.">
        <title>Multiple Roots of Fruiting Body Formation in Amoebozoa.</title>
        <authorList>
            <person name="Hillmann F."/>
            <person name="Forbes G."/>
            <person name="Novohradska S."/>
            <person name="Ferling I."/>
            <person name="Riege K."/>
            <person name="Groth M."/>
            <person name="Westermann M."/>
            <person name="Marz M."/>
            <person name="Spaller T."/>
            <person name="Winckler T."/>
            <person name="Schaap P."/>
            <person name="Glockner G."/>
        </authorList>
    </citation>
    <scope>NUCLEOTIDE SEQUENCE [LARGE SCALE GENOMIC DNA]</scope>
    <source>
        <strain evidence="12 13">Jena</strain>
    </source>
</reference>
<keyword evidence="3 8" id="KW-0547">Nucleotide-binding</keyword>
<dbReference type="Pfam" id="PF00069">
    <property type="entry name" value="Pkinase"/>
    <property type="match status" value="1"/>
</dbReference>
<keyword evidence="4 12" id="KW-0808">Transferase</keyword>
<evidence type="ECO:0000256" key="2">
    <source>
        <dbReference type="ARBA" id="ARBA00022527"/>
    </source>
</evidence>
<evidence type="ECO:0000256" key="4">
    <source>
        <dbReference type="ARBA" id="ARBA00022777"/>
    </source>
</evidence>
<keyword evidence="2 9" id="KW-0723">Serine/threonine-protein kinase</keyword>
<evidence type="ECO:0000256" key="5">
    <source>
        <dbReference type="ARBA" id="ARBA00022840"/>
    </source>
</evidence>
<dbReference type="Gene3D" id="1.10.510.10">
    <property type="entry name" value="Transferase(Phosphotransferase) domain 1"/>
    <property type="match status" value="1"/>
</dbReference>
<evidence type="ECO:0000313" key="12">
    <source>
        <dbReference type="EMBL" id="PRP76753.1"/>
    </source>
</evidence>
<name>A0A2P6MYJ5_9EUKA</name>
<evidence type="ECO:0000256" key="9">
    <source>
        <dbReference type="RuleBase" id="RU000304"/>
    </source>
</evidence>
<dbReference type="PROSITE" id="PS50011">
    <property type="entry name" value="PROTEIN_KINASE_DOM"/>
    <property type="match status" value="1"/>
</dbReference>
<keyword evidence="5 8" id="KW-0067">ATP-binding</keyword>
<evidence type="ECO:0000256" key="10">
    <source>
        <dbReference type="SAM" id="MobiDB-lite"/>
    </source>
</evidence>
<comment type="similarity">
    <text evidence="9">Belongs to the protein kinase superfamily.</text>
</comment>
<evidence type="ECO:0000256" key="7">
    <source>
        <dbReference type="ARBA" id="ARBA00048679"/>
    </source>
</evidence>
<dbReference type="PANTHER" id="PTHR24346">
    <property type="entry name" value="MAP/MICROTUBULE AFFINITY-REGULATING KINASE"/>
    <property type="match status" value="1"/>
</dbReference>
<dbReference type="GO" id="GO:0004674">
    <property type="term" value="F:protein serine/threonine kinase activity"/>
    <property type="evidence" value="ECO:0007669"/>
    <property type="project" value="UniProtKB-KW"/>
</dbReference>
<keyword evidence="13" id="KW-1185">Reference proteome</keyword>
<organism evidence="12 13">
    <name type="scientific">Planoprotostelium fungivorum</name>
    <dbReference type="NCBI Taxonomy" id="1890364"/>
    <lineage>
        <taxon>Eukaryota</taxon>
        <taxon>Amoebozoa</taxon>
        <taxon>Evosea</taxon>
        <taxon>Variosea</taxon>
        <taxon>Cavosteliida</taxon>
        <taxon>Cavosteliaceae</taxon>
        <taxon>Planoprotostelium</taxon>
    </lineage>
</organism>
<protein>
    <recommendedName>
        <fullName evidence="1">non-specific serine/threonine protein kinase</fullName>
        <ecNumber evidence="1">2.7.11.1</ecNumber>
    </recommendedName>
</protein>
<feature type="compositionally biased region" description="Basic and acidic residues" evidence="10">
    <location>
        <begin position="116"/>
        <end position="127"/>
    </location>
</feature>
<dbReference type="InterPro" id="IPR011009">
    <property type="entry name" value="Kinase-like_dom_sf"/>
</dbReference>
<keyword evidence="4 12" id="KW-0418">Kinase</keyword>
<evidence type="ECO:0000259" key="11">
    <source>
        <dbReference type="PROSITE" id="PS50011"/>
    </source>
</evidence>
<dbReference type="AlphaFoldDB" id="A0A2P6MYJ5"/>
<dbReference type="InterPro" id="IPR017441">
    <property type="entry name" value="Protein_kinase_ATP_BS"/>
</dbReference>
<evidence type="ECO:0000256" key="1">
    <source>
        <dbReference type="ARBA" id="ARBA00012513"/>
    </source>
</evidence>
<dbReference type="EMBL" id="MDYQ01000304">
    <property type="protein sequence ID" value="PRP76753.1"/>
    <property type="molecule type" value="Genomic_DNA"/>
</dbReference>
<gene>
    <name evidence="12" type="ORF">PROFUN_11756</name>
</gene>
<dbReference type="GO" id="GO:0005737">
    <property type="term" value="C:cytoplasm"/>
    <property type="evidence" value="ECO:0007669"/>
    <property type="project" value="TreeGrafter"/>
</dbReference>
<comment type="caution">
    <text evidence="12">The sequence shown here is derived from an EMBL/GenBank/DDBJ whole genome shotgun (WGS) entry which is preliminary data.</text>
</comment>
<sequence length="427" mass="48472">MVTECEHNDMHSTGRKPLVGHTNQGKDLVYPTPWCNTSDRPVERLSKLRTSDEIHHGFRVQKGQQLSDLYTWKCLRRMCQGKSRRPREFCGKLESPGEGPLSGNEVVRLAVTTRKRQQDQNEREPRKGNTSTTTHRRSRTMNENCVGEYEIGEVLGEGSFAKIRLGTHKTTGEKVALKFIQHEKIAGTLGMEHFRRETQIMSKLSHPNIVKLFETIEESTFTCLVLEYVQGKDLLDTVTDSEDGRIAEHKACEYFQQIVHAVRYLHENGVCHRDLKLENVMIAANGTCKLIDFGLANHWEHGKFLRTPCGSAIYAAPEILMRKAYVGPKTDVWSLGVLLYSMVSGTVPWAGDNTHQQLMNAIRGIWVPLPSASVSMQNLLIGCLHTDMEKRLGILDLAEHQWVVGSKRMVKRKSSGPIRNFVRRIMV</sequence>
<dbReference type="InParanoid" id="A0A2P6MYJ5"/>
<proteinExistence type="inferred from homology"/>
<comment type="catalytic activity">
    <reaction evidence="7">
        <text>L-seryl-[protein] + ATP = O-phospho-L-seryl-[protein] + ADP + H(+)</text>
        <dbReference type="Rhea" id="RHEA:17989"/>
        <dbReference type="Rhea" id="RHEA-COMP:9863"/>
        <dbReference type="Rhea" id="RHEA-COMP:11604"/>
        <dbReference type="ChEBI" id="CHEBI:15378"/>
        <dbReference type="ChEBI" id="CHEBI:29999"/>
        <dbReference type="ChEBI" id="CHEBI:30616"/>
        <dbReference type="ChEBI" id="CHEBI:83421"/>
        <dbReference type="ChEBI" id="CHEBI:456216"/>
        <dbReference type="EC" id="2.7.11.1"/>
    </reaction>
</comment>
<evidence type="ECO:0000256" key="8">
    <source>
        <dbReference type="PROSITE-ProRule" id="PRU10141"/>
    </source>
</evidence>
<accession>A0A2P6MYJ5</accession>
<feature type="region of interest" description="Disordered" evidence="10">
    <location>
        <begin position="1"/>
        <end position="23"/>
    </location>
</feature>
<dbReference type="EC" id="2.7.11.1" evidence="1"/>
<feature type="domain" description="Protein kinase" evidence="11">
    <location>
        <begin position="149"/>
        <end position="403"/>
    </location>
</feature>
<dbReference type="Proteomes" id="UP000241769">
    <property type="component" value="Unassembled WGS sequence"/>
</dbReference>
<feature type="compositionally biased region" description="Basic and acidic residues" evidence="10">
    <location>
        <begin position="1"/>
        <end position="12"/>
    </location>
</feature>
<dbReference type="PANTHER" id="PTHR24346:SF30">
    <property type="entry name" value="MATERNAL EMBRYONIC LEUCINE ZIPPER KINASE"/>
    <property type="match status" value="1"/>
</dbReference>
<dbReference type="GO" id="GO:0005524">
    <property type="term" value="F:ATP binding"/>
    <property type="evidence" value="ECO:0007669"/>
    <property type="project" value="UniProtKB-UniRule"/>
</dbReference>
<comment type="catalytic activity">
    <reaction evidence="6">
        <text>L-threonyl-[protein] + ATP = O-phospho-L-threonyl-[protein] + ADP + H(+)</text>
        <dbReference type="Rhea" id="RHEA:46608"/>
        <dbReference type="Rhea" id="RHEA-COMP:11060"/>
        <dbReference type="Rhea" id="RHEA-COMP:11605"/>
        <dbReference type="ChEBI" id="CHEBI:15378"/>
        <dbReference type="ChEBI" id="CHEBI:30013"/>
        <dbReference type="ChEBI" id="CHEBI:30616"/>
        <dbReference type="ChEBI" id="CHEBI:61977"/>
        <dbReference type="ChEBI" id="CHEBI:456216"/>
        <dbReference type="EC" id="2.7.11.1"/>
    </reaction>
</comment>
<dbReference type="PROSITE" id="PS00107">
    <property type="entry name" value="PROTEIN_KINASE_ATP"/>
    <property type="match status" value="1"/>
</dbReference>
<dbReference type="FunFam" id="1.10.510.10:FF:000571">
    <property type="entry name" value="Maternal embryonic leucine zipper kinase"/>
    <property type="match status" value="1"/>
</dbReference>
<dbReference type="SMART" id="SM00220">
    <property type="entry name" value="S_TKc"/>
    <property type="match status" value="1"/>
</dbReference>
<dbReference type="InterPro" id="IPR000719">
    <property type="entry name" value="Prot_kinase_dom"/>
</dbReference>
<dbReference type="PROSITE" id="PS00108">
    <property type="entry name" value="PROTEIN_KINASE_ST"/>
    <property type="match status" value="1"/>
</dbReference>
<dbReference type="FunFam" id="3.30.200.20:FF:000042">
    <property type="entry name" value="Aurora kinase A"/>
    <property type="match status" value="1"/>
</dbReference>
<dbReference type="InterPro" id="IPR008271">
    <property type="entry name" value="Ser/Thr_kinase_AS"/>
</dbReference>